<feature type="transmembrane region" description="Helical" evidence="1">
    <location>
        <begin position="64"/>
        <end position="88"/>
    </location>
</feature>
<keyword evidence="1" id="KW-0472">Membrane</keyword>
<dbReference type="Proteomes" id="UP000529795">
    <property type="component" value="Unassembled WGS sequence"/>
</dbReference>
<dbReference type="PANTHER" id="PTHR38598:SF1">
    <property type="entry name" value="INNER MEMBRANE PROTEIN YJCH"/>
    <property type="match status" value="1"/>
</dbReference>
<evidence type="ECO:0000313" key="3">
    <source>
        <dbReference type="Proteomes" id="UP000529795"/>
    </source>
</evidence>
<sequence>MSTSDHDGTAIEARVAADPRYAALVRDRQRFSWILTIVTVVTYSSFISLIAFDKPLMATPIGSGTTSLAVVLGFAMLVGTVAICAIYVRRANGEFDARLAAILADEAA</sequence>
<organism evidence="2 3">
    <name type="scientific">Sphingomonas jinjuensis</name>
    <dbReference type="NCBI Taxonomy" id="535907"/>
    <lineage>
        <taxon>Bacteria</taxon>
        <taxon>Pseudomonadati</taxon>
        <taxon>Pseudomonadota</taxon>
        <taxon>Alphaproteobacteria</taxon>
        <taxon>Sphingomonadales</taxon>
        <taxon>Sphingomonadaceae</taxon>
        <taxon>Sphingomonas</taxon>
    </lineage>
</organism>
<evidence type="ECO:0000313" key="2">
    <source>
        <dbReference type="EMBL" id="MBB4153951.1"/>
    </source>
</evidence>
<accession>A0A840FBB0</accession>
<keyword evidence="1" id="KW-0812">Transmembrane</keyword>
<feature type="transmembrane region" description="Helical" evidence="1">
    <location>
        <begin position="31"/>
        <end position="52"/>
    </location>
</feature>
<name>A0A840FBB0_9SPHN</name>
<dbReference type="InterPro" id="IPR007436">
    <property type="entry name" value="DUF485"/>
</dbReference>
<dbReference type="Pfam" id="PF04341">
    <property type="entry name" value="DUF485"/>
    <property type="match status" value="1"/>
</dbReference>
<reference evidence="2 3" key="1">
    <citation type="submission" date="2020-08" db="EMBL/GenBank/DDBJ databases">
        <title>Genomic Encyclopedia of Type Strains, Phase IV (KMG-IV): sequencing the most valuable type-strain genomes for metagenomic binning, comparative biology and taxonomic classification.</title>
        <authorList>
            <person name="Goeker M."/>
        </authorList>
    </citation>
    <scope>NUCLEOTIDE SEQUENCE [LARGE SCALE GENOMIC DNA]</scope>
    <source>
        <strain evidence="2 3">YC6723</strain>
    </source>
</reference>
<gene>
    <name evidence="2" type="ORF">GGQ80_001857</name>
</gene>
<protein>
    <submittedName>
        <fullName evidence="2">Uncharacterized membrane protein (DUF485 family)</fullName>
    </submittedName>
</protein>
<dbReference type="PANTHER" id="PTHR38598">
    <property type="entry name" value="INNER MEMBRANE PROTEIN YJCH"/>
    <property type="match status" value="1"/>
</dbReference>
<dbReference type="EMBL" id="JACIEV010000004">
    <property type="protein sequence ID" value="MBB4153951.1"/>
    <property type="molecule type" value="Genomic_DNA"/>
</dbReference>
<dbReference type="RefSeq" id="WP_183983975.1">
    <property type="nucleotide sequence ID" value="NZ_JACIEV010000004.1"/>
</dbReference>
<proteinExistence type="predicted"/>
<dbReference type="GO" id="GO:0005886">
    <property type="term" value="C:plasma membrane"/>
    <property type="evidence" value="ECO:0007669"/>
    <property type="project" value="TreeGrafter"/>
</dbReference>
<keyword evidence="1" id="KW-1133">Transmembrane helix</keyword>
<dbReference type="AlphaFoldDB" id="A0A840FBB0"/>
<dbReference type="InterPro" id="IPR052959">
    <property type="entry name" value="Inner_membrane_assoc"/>
</dbReference>
<evidence type="ECO:0000256" key="1">
    <source>
        <dbReference type="SAM" id="Phobius"/>
    </source>
</evidence>
<keyword evidence="3" id="KW-1185">Reference proteome</keyword>
<comment type="caution">
    <text evidence="2">The sequence shown here is derived from an EMBL/GenBank/DDBJ whole genome shotgun (WGS) entry which is preliminary data.</text>
</comment>